<dbReference type="PROSITE" id="PS00078">
    <property type="entry name" value="COX2"/>
    <property type="match status" value="1"/>
</dbReference>
<evidence type="ECO:0000313" key="17">
    <source>
        <dbReference type="EMBL" id="EQD50957.1"/>
    </source>
</evidence>
<dbReference type="EMBL" id="AUZZ01005090">
    <property type="protein sequence ID" value="EQD50957.1"/>
    <property type="molecule type" value="Genomic_DNA"/>
</dbReference>
<evidence type="ECO:0000256" key="9">
    <source>
        <dbReference type="ARBA" id="ARBA00022982"/>
    </source>
</evidence>
<feature type="transmembrane region" description="Helical" evidence="14">
    <location>
        <begin position="52"/>
        <end position="75"/>
    </location>
</feature>
<dbReference type="Pfam" id="PF00116">
    <property type="entry name" value="COX2"/>
    <property type="match status" value="1"/>
</dbReference>
<dbReference type="PRINTS" id="PR01166">
    <property type="entry name" value="CYCOXIDASEII"/>
</dbReference>
<evidence type="ECO:0000256" key="1">
    <source>
        <dbReference type="ARBA" id="ARBA00004141"/>
    </source>
</evidence>
<evidence type="ECO:0000256" key="8">
    <source>
        <dbReference type="ARBA" id="ARBA00022967"/>
    </source>
</evidence>
<evidence type="ECO:0000256" key="5">
    <source>
        <dbReference type="ARBA" id="ARBA00022660"/>
    </source>
</evidence>
<gene>
    <name evidence="17" type="ORF">B2A_07125</name>
</gene>
<evidence type="ECO:0000256" key="13">
    <source>
        <dbReference type="ARBA" id="ARBA00031389"/>
    </source>
</evidence>
<dbReference type="Pfam" id="PF02790">
    <property type="entry name" value="COX2_TM"/>
    <property type="match status" value="1"/>
</dbReference>
<dbReference type="InterPro" id="IPR036257">
    <property type="entry name" value="Cyt_c_oxidase_su2_TM_sf"/>
</dbReference>
<dbReference type="PANTHER" id="PTHR22888:SF9">
    <property type="entry name" value="CYTOCHROME C OXIDASE SUBUNIT 2"/>
    <property type="match status" value="1"/>
</dbReference>
<dbReference type="PROSITE" id="PS50999">
    <property type="entry name" value="COX2_TM"/>
    <property type="match status" value="1"/>
</dbReference>
<dbReference type="PROSITE" id="PS50857">
    <property type="entry name" value="COX2_CUA"/>
    <property type="match status" value="1"/>
</dbReference>
<dbReference type="GO" id="GO:0016491">
    <property type="term" value="F:oxidoreductase activity"/>
    <property type="evidence" value="ECO:0007669"/>
    <property type="project" value="InterPro"/>
</dbReference>
<evidence type="ECO:0000256" key="2">
    <source>
        <dbReference type="ARBA" id="ARBA00007866"/>
    </source>
</evidence>
<reference evidence="17" key="1">
    <citation type="submission" date="2013-08" db="EMBL/GenBank/DDBJ databases">
        <authorList>
            <person name="Mendez C."/>
            <person name="Richter M."/>
            <person name="Ferrer M."/>
            <person name="Sanchez J."/>
        </authorList>
    </citation>
    <scope>NUCLEOTIDE SEQUENCE</scope>
</reference>
<protein>
    <recommendedName>
        <fullName evidence="3">cytochrome-c oxidase</fullName>
        <ecNumber evidence="3">7.1.1.9</ecNumber>
    </recommendedName>
    <alternativeName>
        <fullName evidence="13">Cytochrome c oxidase polypeptide II</fullName>
    </alternativeName>
</protein>
<dbReference type="GO" id="GO:0016020">
    <property type="term" value="C:membrane"/>
    <property type="evidence" value="ECO:0007669"/>
    <property type="project" value="UniProtKB-SubCell"/>
</dbReference>
<keyword evidence="12 14" id="KW-0472">Membrane</keyword>
<dbReference type="InterPro" id="IPR002429">
    <property type="entry name" value="CcO_II-like_C"/>
</dbReference>
<keyword evidence="4" id="KW-0813">Transport</keyword>
<dbReference type="Gene3D" id="1.10.287.90">
    <property type="match status" value="1"/>
</dbReference>
<feature type="domain" description="Cytochrome oxidase subunit II transmembrane region profile" evidence="16">
    <location>
        <begin position="28"/>
        <end position="124"/>
    </location>
</feature>
<keyword evidence="8" id="KW-1278">Translocase</keyword>
<keyword evidence="10 14" id="KW-1133">Transmembrane helix</keyword>
<comment type="subcellular location">
    <subcellularLocation>
        <location evidence="1">Membrane</location>
        <topology evidence="1">Multi-pass membrane protein</topology>
    </subcellularLocation>
</comment>
<evidence type="ECO:0000256" key="14">
    <source>
        <dbReference type="SAM" id="Phobius"/>
    </source>
</evidence>
<dbReference type="InterPro" id="IPR011759">
    <property type="entry name" value="Cyt_c_oxidase_su2_TM_dom"/>
</dbReference>
<dbReference type="GO" id="GO:0004129">
    <property type="term" value="F:cytochrome-c oxidase activity"/>
    <property type="evidence" value="ECO:0007669"/>
    <property type="project" value="UniProtKB-EC"/>
</dbReference>
<proteinExistence type="inferred from homology"/>
<feature type="domain" description="Cytochrome oxidase subunit II copper A binding" evidence="15">
    <location>
        <begin position="125"/>
        <end position="269"/>
    </location>
</feature>
<dbReference type="InterPro" id="IPR008972">
    <property type="entry name" value="Cupredoxin"/>
</dbReference>
<dbReference type="InterPro" id="IPR001505">
    <property type="entry name" value="Copper_CuA"/>
</dbReference>
<keyword evidence="11" id="KW-0186">Copper</keyword>
<dbReference type="SUPFAM" id="SSF81464">
    <property type="entry name" value="Cytochrome c oxidase subunit II-like, transmembrane region"/>
    <property type="match status" value="1"/>
</dbReference>
<comment type="caution">
    <text evidence="17">The sequence shown here is derived from an EMBL/GenBank/DDBJ whole genome shotgun (WGS) entry which is preliminary data.</text>
</comment>
<dbReference type="EC" id="7.1.1.9" evidence="3"/>
<dbReference type="GO" id="GO:0042773">
    <property type="term" value="P:ATP synthesis coupled electron transport"/>
    <property type="evidence" value="ECO:0007669"/>
    <property type="project" value="TreeGrafter"/>
</dbReference>
<organism evidence="17">
    <name type="scientific">mine drainage metagenome</name>
    <dbReference type="NCBI Taxonomy" id="410659"/>
    <lineage>
        <taxon>unclassified sequences</taxon>
        <taxon>metagenomes</taxon>
        <taxon>ecological metagenomes</taxon>
    </lineage>
</organism>
<keyword evidence="5" id="KW-0679">Respiratory chain</keyword>
<evidence type="ECO:0000259" key="15">
    <source>
        <dbReference type="PROSITE" id="PS50857"/>
    </source>
</evidence>
<dbReference type="Gene3D" id="2.60.40.420">
    <property type="entry name" value="Cupredoxins - blue copper proteins"/>
    <property type="match status" value="1"/>
</dbReference>
<evidence type="ECO:0000256" key="11">
    <source>
        <dbReference type="ARBA" id="ARBA00023008"/>
    </source>
</evidence>
<evidence type="ECO:0000256" key="6">
    <source>
        <dbReference type="ARBA" id="ARBA00022692"/>
    </source>
</evidence>
<keyword evidence="7" id="KW-0479">Metal-binding</keyword>
<comment type="similarity">
    <text evidence="2">Belongs to the cytochrome c oxidase subunit 2 family.</text>
</comment>
<evidence type="ECO:0000256" key="7">
    <source>
        <dbReference type="ARBA" id="ARBA00022723"/>
    </source>
</evidence>
<name>T1A220_9ZZZZ</name>
<accession>T1A220</accession>
<reference evidence="17" key="2">
    <citation type="journal article" date="2014" name="ISME J.">
        <title>Microbial stratification in low pH oxic and suboxic macroscopic growths along an acid mine drainage.</title>
        <authorList>
            <person name="Mendez-Garcia C."/>
            <person name="Mesa V."/>
            <person name="Sprenger R.R."/>
            <person name="Richter M."/>
            <person name="Diez M.S."/>
            <person name="Solano J."/>
            <person name="Bargiela R."/>
            <person name="Golyshina O.V."/>
            <person name="Manteca A."/>
            <person name="Ramos J.L."/>
            <person name="Gallego J.R."/>
            <person name="Llorente I."/>
            <person name="Martins Dos Santos V.A."/>
            <person name="Jensen O.N."/>
            <person name="Pelaez A.I."/>
            <person name="Sanchez J."/>
            <person name="Ferrer M."/>
        </authorList>
    </citation>
    <scope>NUCLEOTIDE SEQUENCE</scope>
</reference>
<dbReference type="NCBIfam" id="TIGR02866">
    <property type="entry name" value="CoxB"/>
    <property type="match status" value="1"/>
</dbReference>
<sequence>MKRATLGKLPGILALALALAGGARRASASGWDLINMPRGVTNVSVRIYALHMMAFWVCVGIAVVVFGVMIWSLIFHRKARGAVADVTMTHSTKVEIVWTIIPVVILVSMAIPAARLLVRINNNTKPQLSIRVTGFQWGWYYHYVGTHVSFVSKLSASSNAASRLDSGISPTSVPHYLLSVDHKLVVPVGEKIRLLITSVDVIHSWWVPDLGVKKAAIPGFINQASFTIAPNKPGVYRGQCAELCGRGHAFMPIVVRAVSPAQFDAWIAQHSAQQTEAAAAPPATGASRT</sequence>
<dbReference type="GO" id="GO:0005507">
    <property type="term" value="F:copper ion binding"/>
    <property type="evidence" value="ECO:0007669"/>
    <property type="project" value="InterPro"/>
</dbReference>
<keyword evidence="6 14" id="KW-0812">Transmembrane</keyword>
<feature type="transmembrane region" description="Helical" evidence="14">
    <location>
        <begin position="96"/>
        <end position="118"/>
    </location>
</feature>
<dbReference type="InterPro" id="IPR045187">
    <property type="entry name" value="CcO_II"/>
</dbReference>
<keyword evidence="9" id="KW-0249">Electron transport</keyword>
<evidence type="ECO:0000256" key="4">
    <source>
        <dbReference type="ARBA" id="ARBA00022448"/>
    </source>
</evidence>
<dbReference type="AlphaFoldDB" id="T1A220"/>
<dbReference type="SUPFAM" id="SSF49503">
    <property type="entry name" value="Cupredoxins"/>
    <property type="match status" value="1"/>
</dbReference>
<evidence type="ECO:0000256" key="10">
    <source>
        <dbReference type="ARBA" id="ARBA00022989"/>
    </source>
</evidence>
<dbReference type="PANTHER" id="PTHR22888">
    <property type="entry name" value="CYTOCHROME C OXIDASE, SUBUNIT II"/>
    <property type="match status" value="1"/>
</dbReference>
<evidence type="ECO:0000256" key="3">
    <source>
        <dbReference type="ARBA" id="ARBA00012949"/>
    </source>
</evidence>
<evidence type="ECO:0000256" key="12">
    <source>
        <dbReference type="ARBA" id="ARBA00023136"/>
    </source>
</evidence>
<evidence type="ECO:0000259" key="16">
    <source>
        <dbReference type="PROSITE" id="PS50999"/>
    </source>
</evidence>
<dbReference type="InterPro" id="IPR014222">
    <property type="entry name" value="Cyt_c_oxidase_su2"/>
</dbReference>